<dbReference type="AlphaFoldDB" id="A0A914DLE7"/>
<dbReference type="WBParaSite" id="ACRNAN_scaffold282.g8661.t1">
    <property type="protein sequence ID" value="ACRNAN_scaffold282.g8661.t1"/>
    <property type="gene ID" value="ACRNAN_scaffold282.g8661"/>
</dbReference>
<reference evidence="3" key="1">
    <citation type="submission" date="2022-11" db="UniProtKB">
        <authorList>
            <consortium name="WormBaseParasite"/>
        </authorList>
    </citation>
    <scope>IDENTIFICATION</scope>
</reference>
<dbReference type="Gene3D" id="1.25.40.420">
    <property type="match status" value="1"/>
</dbReference>
<evidence type="ECO:0000313" key="2">
    <source>
        <dbReference type="Proteomes" id="UP000887540"/>
    </source>
</evidence>
<dbReference type="SMART" id="SM00225">
    <property type="entry name" value="BTB"/>
    <property type="match status" value="1"/>
</dbReference>
<accession>A0A914DLE7</accession>
<dbReference type="Gene3D" id="3.30.710.10">
    <property type="entry name" value="Potassium Channel Kv1.1, Chain A"/>
    <property type="match status" value="1"/>
</dbReference>
<dbReference type="InterPro" id="IPR011705">
    <property type="entry name" value="BACK"/>
</dbReference>
<proteinExistence type="predicted"/>
<evidence type="ECO:0000259" key="1">
    <source>
        <dbReference type="PROSITE" id="PS50097"/>
    </source>
</evidence>
<dbReference type="PANTHER" id="PTHR45774:SF3">
    <property type="entry name" value="BTB (POZ) DOMAIN-CONTAINING 2B-RELATED"/>
    <property type="match status" value="1"/>
</dbReference>
<dbReference type="SUPFAM" id="SSF54695">
    <property type="entry name" value="POZ domain"/>
    <property type="match status" value="1"/>
</dbReference>
<organism evidence="2 3">
    <name type="scientific">Acrobeloides nanus</name>
    <dbReference type="NCBI Taxonomy" id="290746"/>
    <lineage>
        <taxon>Eukaryota</taxon>
        <taxon>Metazoa</taxon>
        <taxon>Ecdysozoa</taxon>
        <taxon>Nematoda</taxon>
        <taxon>Chromadorea</taxon>
        <taxon>Rhabditida</taxon>
        <taxon>Tylenchina</taxon>
        <taxon>Cephalobomorpha</taxon>
        <taxon>Cephaloboidea</taxon>
        <taxon>Cephalobidae</taxon>
        <taxon>Acrobeloides</taxon>
    </lineage>
</organism>
<feature type="domain" description="BTB" evidence="1">
    <location>
        <begin position="30"/>
        <end position="114"/>
    </location>
</feature>
<dbReference type="SMART" id="SM00875">
    <property type="entry name" value="BACK"/>
    <property type="match status" value="1"/>
</dbReference>
<name>A0A914DLE7_9BILA</name>
<dbReference type="PANTHER" id="PTHR45774">
    <property type="entry name" value="BTB/POZ DOMAIN-CONTAINING"/>
    <property type="match status" value="1"/>
</dbReference>
<dbReference type="GO" id="GO:0005829">
    <property type="term" value="C:cytosol"/>
    <property type="evidence" value="ECO:0007669"/>
    <property type="project" value="TreeGrafter"/>
</dbReference>
<dbReference type="Pfam" id="PF07707">
    <property type="entry name" value="BACK"/>
    <property type="match status" value="1"/>
</dbReference>
<protein>
    <submittedName>
        <fullName evidence="3">BTB domain-containing protein</fullName>
    </submittedName>
</protein>
<keyword evidence="2" id="KW-1185">Reference proteome</keyword>
<dbReference type="InterPro" id="IPR000210">
    <property type="entry name" value="BTB/POZ_dom"/>
</dbReference>
<sequence length="389" mass="44455">MDAYNNIPWQATKKCWQERMGFLYENQALADVLFRIEFKDEITEIRAHKFVLTVGSPVFDTMFNGSVASSLENVTIETERGLKTVQQVTISDISPKVFKNMLRYLYLDEINLDNKSVVDIIYCAKKYDIPLLESTGEEFLKHTLSSENACLLLTQAILFDMKELATACMSIIENDTTTALNGENITYLDLSTLKNIIKTDSLVISELELFQAVERWVEAEILRRKLPISYESKREVLGDAIYLIRFPLMSINDFGKYVATSGLLSNEESFNMFLYYTVDDNNKPKIPFPTTPRQPQLNLDFLKHNESNSFYNLLMSPKSNYVELRPNSSGFVYNTPAYIFQAPPPKYISGQASSLNKGLTVNYPHSYHIQQQSSRNDAFNQGFAVPSKK</sequence>
<dbReference type="GO" id="GO:0022008">
    <property type="term" value="P:neurogenesis"/>
    <property type="evidence" value="ECO:0007669"/>
    <property type="project" value="TreeGrafter"/>
</dbReference>
<dbReference type="Proteomes" id="UP000887540">
    <property type="component" value="Unplaced"/>
</dbReference>
<dbReference type="Pfam" id="PF00651">
    <property type="entry name" value="BTB"/>
    <property type="match status" value="1"/>
</dbReference>
<dbReference type="InterPro" id="IPR011333">
    <property type="entry name" value="SKP1/BTB/POZ_sf"/>
</dbReference>
<dbReference type="PROSITE" id="PS50097">
    <property type="entry name" value="BTB"/>
    <property type="match status" value="1"/>
</dbReference>
<evidence type="ECO:0000313" key="3">
    <source>
        <dbReference type="WBParaSite" id="ACRNAN_scaffold282.g8661.t1"/>
    </source>
</evidence>